<dbReference type="InterPro" id="IPR019775">
    <property type="entry name" value="WD40_repeat_CS"/>
</dbReference>
<dbReference type="EMBL" id="JACYCF010000026">
    <property type="protein sequence ID" value="KAF8749722.1"/>
    <property type="molecule type" value="Genomic_DNA"/>
</dbReference>
<dbReference type="InterPro" id="IPR045159">
    <property type="entry name" value="DCAF7-like"/>
</dbReference>
<dbReference type="AlphaFoldDB" id="A0A8H7M144"/>
<evidence type="ECO:0000313" key="5">
    <source>
        <dbReference type="EMBL" id="KAF8749722.1"/>
    </source>
</evidence>
<dbReference type="PROSITE" id="PS00678">
    <property type="entry name" value="WD_REPEATS_1"/>
    <property type="match status" value="1"/>
</dbReference>
<feature type="repeat" description="WD" evidence="3">
    <location>
        <begin position="201"/>
        <end position="243"/>
    </location>
</feature>
<evidence type="ECO:0000256" key="1">
    <source>
        <dbReference type="ARBA" id="ARBA00022574"/>
    </source>
</evidence>
<dbReference type="InterPro" id="IPR001680">
    <property type="entry name" value="WD40_rpt"/>
</dbReference>
<evidence type="ECO:0000256" key="2">
    <source>
        <dbReference type="ARBA" id="ARBA00022737"/>
    </source>
</evidence>
<comment type="caution">
    <text evidence="5">The sequence shown here is derived from an EMBL/GenBank/DDBJ whole genome shotgun (WGS) entry which is preliminary data.</text>
</comment>
<dbReference type="SUPFAM" id="SSF50978">
    <property type="entry name" value="WD40 repeat-like"/>
    <property type="match status" value="1"/>
</dbReference>
<dbReference type="SMART" id="SM00320">
    <property type="entry name" value="WD40"/>
    <property type="match status" value="3"/>
</dbReference>
<keyword evidence="1 3" id="KW-0853">WD repeat</keyword>
<feature type="region of interest" description="Disordered" evidence="4">
    <location>
        <begin position="349"/>
        <end position="373"/>
    </location>
</feature>
<accession>A0A8H7M144</accession>
<evidence type="ECO:0000256" key="4">
    <source>
        <dbReference type="SAM" id="MobiDB-lite"/>
    </source>
</evidence>
<protein>
    <submittedName>
        <fullName evidence="5">WD40 repeat-like protein</fullName>
    </submittedName>
</protein>
<organism evidence="5 6">
    <name type="scientific">Rhizoctonia solani</name>
    <dbReference type="NCBI Taxonomy" id="456999"/>
    <lineage>
        <taxon>Eukaryota</taxon>
        <taxon>Fungi</taxon>
        <taxon>Dikarya</taxon>
        <taxon>Basidiomycota</taxon>
        <taxon>Agaricomycotina</taxon>
        <taxon>Agaricomycetes</taxon>
        <taxon>Cantharellales</taxon>
        <taxon>Ceratobasidiaceae</taxon>
        <taxon>Rhizoctonia</taxon>
    </lineage>
</organism>
<dbReference type="PROSITE" id="PS50082">
    <property type="entry name" value="WD_REPEATS_2"/>
    <property type="match status" value="2"/>
</dbReference>
<dbReference type="Gene3D" id="2.130.10.10">
    <property type="entry name" value="YVTN repeat-like/Quinoprotein amine dehydrogenase"/>
    <property type="match status" value="1"/>
</dbReference>
<dbReference type="Pfam" id="PF00400">
    <property type="entry name" value="WD40"/>
    <property type="match status" value="2"/>
</dbReference>
<name>A0A8H7M144_9AGAM</name>
<dbReference type="PANTHER" id="PTHR19919">
    <property type="entry name" value="WD REPEAT CONTAINING PROTEIN"/>
    <property type="match status" value="1"/>
</dbReference>
<dbReference type="InterPro" id="IPR036322">
    <property type="entry name" value="WD40_repeat_dom_sf"/>
</dbReference>
<proteinExistence type="predicted"/>
<gene>
    <name evidence="5" type="ORF">RHS01_09862</name>
</gene>
<keyword evidence="2" id="KW-0677">Repeat</keyword>
<dbReference type="InterPro" id="IPR015943">
    <property type="entry name" value="WD40/YVTN_repeat-like_dom_sf"/>
</dbReference>
<evidence type="ECO:0000313" key="6">
    <source>
        <dbReference type="Proteomes" id="UP000614334"/>
    </source>
</evidence>
<reference evidence="5" key="1">
    <citation type="submission" date="2020-09" db="EMBL/GenBank/DDBJ databases">
        <title>Comparative genome analyses of four rice-infecting Rhizoctonia solani isolates reveal extensive enrichment of homogalacturonan modification genes.</title>
        <authorList>
            <person name="Lee D.-Y."/>
            <person name="Jeon J."/>
            <person name="Kim K.-T."/>
            <person name="Cheong K."/>
            <person name="Song H."/>
            <person name="Choi G."/>
            <person name="Ko J."/>
            <person name="Opiyo S.O."/>
            <person name="Zuo S."/>
            <person name="Madhav S."/>
            <person name="Lee Y.-H."/>
            <person name="Wang G.-L."/>
        </authorList>
    </citation>
    <scope>NUCLEOTIDE SEQUENCE</scope>
    <source>
        <strain evidence="5">AG1-IA B2</strain>
    </source>
</reference>
<dbReference type="Proteomes" id="UP000614334">
    <property type="component" value="Unassembled WGS sequence"/>
</dbReference>
<feature type="repeat" description="WD" evidence="3">
    <location>
        <begin position="307"/>
        <end position="349"/>
    </location>
</feature>
<sequence length="420" mass="44379">MSASTVLHYESQSPVYALDWCHTHGPNSSRARSAFRIALGTFVEDYRNRITIIGLPDESSLLEGSSNPNSSSGASANGGGGGSDFVVLAEAMHGYPPTRLQWEPASAVGQSWPSKQAEPNCWRRLVMLYASGSSLRRGNIGLGGKLSQKIALSSSKNPNPSTPPLTSFAWNTISPSLIVTSSIDTTCTVWDISSSTAVTQLIAHDREVYDVAWVPHSTDAFVSVGADGSLRAFDLRSLEHSTILYETPTPPPPPVKTDDGTQRTTAASLLRVAFNPLDANYLATFHMDSPNVQVLDMRNPGQPVVELKAHRGAVSAIGWGAAEGSMLATAGDDCQVLVWDLTSTMAAASAANQQQSRGPGLASPRPPDSTTRTVFDPALAWTGPGEISNMAWSPPMAGFSLGGGIQSQPGEWVVAAMASL</sequence>
<dbReference type="PROSITE" id="PS50294">
    <property type="entry name" value="WD_REPEATS_REGION"/>
    <property type="match status" value="1"/>
</dbReference>
<evidence type="ECO:0000256" key="3">
    <source>
        <dbReference type="PROSITE-ProRule" id="PRU00221"/>
    </source>
</evidence>